<evidence type="ECO:0000313" key="2">
    <source>
        <dbReference type="EMBL" id="NML26344.1"/>
    </source>
</evidence>
<reference evidence="2 3" key="1">
    <citation type="submission" date="2020-04" db="EMBL/GenBank/DDBJ databases">
        <title>Zoogloea sp. G-4-1-14 isolated from soil.</title>
        <authorList>
            <person name="Dahal R.H."/>
        </authorList>
    </citation>
    <scope>NUCLEOTIDE SEQUENCE [LARGE SCALE GENOMIC DNA]</scope>
    <source>
        <strain evidence="2 3">G-4-1-14</strain>
    </source>
</reference>
<dbReference type="RefSeq" id="WP_169145879.1">
    <property type="nucleotide sequence ID" value="NZ_JABBGA010000007.1"/>
</dbReference>
<feature type="transmembrane region" description="Helical" evidence="1">
    <location>
        <begin position="219"/>
        <end position="242"/>
    </location>
</feature>
<organism evidence="2 3">
    <name type="scientific">Zoogloea dura</name>
    <dbReference type="NCBI Taxonomy" id="2728840"/>
    <lineage>
        <taxon>Bacteria</taxon>
        <taxon>Pseudomonadati</taxon>
        <taxon>Pseudomonadota</taxon>
        <taxon>Betaproteobacteria</taxon>
        <taxon>Rhodocyclales</taxon>
        <taxon>Zoogloeaceae</taxon>
        <taxon>Zoogloea</taxon>
    </lineage>
</organism>
<accession>A0A848G511</accession>
<keyword evidence="1" id="KW-0472">Membrane</keyword>
<dbReference type="NCBIfam" id="NF041043">
    <property type="entry name" value="BPSS1780_fam"/>
    <property type="match status" value="1"/>
</dbReference>
<dbReference type="InterPro" id="IPR047798">
    <property type="entry name" value="BPSS1780-like"/>
</dbReference>
<evidence type="ECO:0000256" key="1">
    <source>
        <dbReference type="SAM" id="Phobius"/>
    </source>
</evidence>
<dbReference type="Proteomes" id="UP000580043">
    <property type="component" value="Unassembled WGS sequence"/>
</dbReference>
<dbReference type="EMBL" id="JABBGA010000007">
    <property type="protein sequence ID" value="NML26344.1"/>
    <property type="molecule type" value="Genomic_DNA"/>
</dbReference>
<gene>
    <name evidence="2" type="ORF">HHL15_11375</name>
</gene>
<feature type="transmembrane region" description="Helical" evidence="1">
    <location>
        <begin position="192"/>
        <end position="213"/>
    </location>
</feature>
<evidence type="ECO:0008006" key="4">
    <source>
        <dbReference type="Google" id="ProtNLM"/>
    </source>
</evidence>
<feature type="transmembrane region" description="Helical" evidence="1">
    <location>
        <begin position="27"/>
        <end position="46"/>
    </location>
</feature>
<protein>
    <recommendedName>
        <fullName evidence="4">Transmembrane protein</fullName>
    </recommendedName>
</protein>
<feature type="transmembrane region" description="Helical" evidence="1">
    <location>
        <begin position="141"/>
        <end position="163"/>
    </location>
</feature>
<evidence type="ECO:0000313" key="3">
    <source>
        <dbReference type="Proteomes" id="UP000580043"/>
    </source>
</evidence>
<keyword evidence="3" id="KW-1185">Reference proteome</keyword>
<proteinExistence type="predicted"/>
<feature type="transmembrane region" description="Helical" evidence="1">
    <location>
        <begin position="52"/>
        <end position="73"/>
    </location>
</feature>
<feature type="transmembrane region" description="Helical" evidence="1">
    <location>
        <begin position="94"/>
        <end position="115"/>
    </location>
</feature>
<keyword evidence="1" id="KW-1133">Transmembrane helix</keyword>
<dbReference type="AlphaFoldDB" id="A0A848G511"/>
<comment type="caution">
    <text evidence="2">The sequence shown here is derived from an EMBL/GenBank/DDBJ whole genome shotgun (WGS) entry which is preliminary data.</text>
</comment>
<name>A0A848G511_9RHOO</name>
<sequence length="257" mass="27665">MQARILPAHRGWAWILDGFNLWRRNPALITFLVFGSSLALLVIAAVPFIGQVLMSLIMPALSLGIFNGCKAAAERRKAGPDILVSGFRQNFPELVKIGGLYLAGTLAVMGISLLIDDEMNIKLSKALLGKTDWDDALDDPAFSLALLVATIGSTPVMMAYWFAPLLAGWGRIPAGKALFFSFVACMRNWRAFLAYGVGLMLIALAAAILIGVLELVSPLLALLPALAFPVIFIPVIFASFYANALDVFERIGPDDAA</sequence>
<keyword evidence="1" id="KW-0812">Transmembrane</keyword>